<dbReference type="Gene3D" id="3.30.1340.30">
    <property type="match status" value="1"/>
</dbReference>
<evidence type="ECO:0000313" key="2">
    <source>
        <dbReference type="EMBL" id="MFJ5445539.1"/>
    </source>
</evidence>
<name>A0ABW8GK52_9PROT</name>
<dbReference type="PROSITE" id="PS50914">
    <property type="entry name" value="BON"/>
    <property type="match status" value="1"/>
</dbReference>
<dbReference type="Proteomes" id="UP001617669">
    <property type="component" value="Unassembled WGS sequence"/>
</dbReference>
<reference evidence="2 3" key="1">
    <citation type="submission" date="2024-11" db="EMBL/GenBank/DDBJ databases">
        <authorList>
            <person name="Kaparullina E.N."/>
            <person name="Delegan Y.A."/>
            <person name="Doronina N.V."/>
        </authorList>
    </citation>
    <scope>NUCLEOTIDE SEQUENCE [LARGE SCALE GENOMIC DNA]</scope>
    <source>
        <strain evidence="2 3">7sh_L</strain>
    </source>
</reference>
<keyword evidence="3" id="KW-1185">Reference proteome</keyword>
<dbReference type="RefSeq" id="WP_400879987.1">
    <property type="nucleotide sequence ID" value="NZ_JBIWXY010000001.1"/>
</dbReference>
<gene>
    <name evidence="2" type="ORF">ACIKP9_04790</name>
</gene>
<evidence type="ECO:0000313" key="3">
    <source>
        <dbReference type="Proteomes" id="UP001617669"/>
    </source>
</evidence>
<dbReference type="EMBL" id="JBIWXY010000001">
    <property type="protein sequence ID" value="MFJ5445539.1"/>
    <property type="molecule type" value="Genomic_DNA"/>
</dbReference>
<organism evidence="2 3">
    <name type="scientific">Methylobacillus methanolivorans</name>
    <dbReference type="NCBI Taxonomy" id="1848927"/>
    <lineage>
        <taxon>Bacteria</taxon>
        <taxon>Pseudomonadati</taxon>
        <taxon>Pseudomonadota</taxon>
        <taxon>Betaproteobacteria</taxon>
        <taxon>Nitrosomonadales</taxon>
        <taxon>Methylophilaceae</taxon>
        <taxon>Methylobacillus</taxon>
    </lineage>
</organism>
<dbReference type="InterPro" id="IPR051686">
    <property type="entry name" value="Lipoprotein_DolP"/>
</dbReference>
<sequence>MSHEYLEEVRMRVMNTLYLILVLGLPLPVLAENIGPLTGDTEDTATTGKVKAALAKDVMLSALDIQVKSDDLGAVHLSGTAKSQAEVSQAAIVARNVSGVVSVQNDIVIDAPDTKMK</sequence>
<dbReference type="SMART" id="SM00749">
    <property type="entry name" value="BON"/>
    <property type="match status" value="1"/>
</dbReference>
<feature type="domain" description="BON" evidence="1">
    <location>
        <begin position="42"/>
        <end position="111"/>
    </location>
</feature>
<dbReference type="Pfam" id="PF04972">
    <property type="entry name" value="BON"/>
    <property type="match status" value="1"/>
</dbReference>
<dbReference type="PANTHER" id="PTHR34606">
    <property type="entry name" value="BON DOMAIN-CONTAINING PROTEIN"/>
    <property type="match status" value="1"/>
</dbReference>
<comment type="caution">
    <text evidence="2">The sequence shown here is derived from an EMBL/GenBank/DDBJ whole genome shotgun (WGS) entry which is preliminary data.</text>
</comment>
<evidence type="ECO:0000259" key="1">
    <source>
        <dbReference type="PROSITE" id="PS50914"/>
    </source>
</evidence>
<proteinExistence type="predicted"/>
<dbReference type="InterPro" id="IPR014004">
    <property type="entry name" value="Transpt-assoc_nodulatn_dom_bac"/>
</dbReference>
<protein>
    <submittedName>
        <fullName evidence="2">BON domain-containing protein</fullName>
    </submittedName>
</protein>
<dbReference type="PANTHER" id="PTHR34606:SF15">
    <property type="entry name" value="BON DOMAIN-CONTAINING PROTEIN"/>
    <property type="match status" value="1"/>
</dbReference>
<accession>A0ABW8GK52</accession>
<dbReference type="InterPro" id="IPR007055">
    <property type="entry name" value="BON_dom"/>
</dbReference>